<evidence type="ECO:0000313" key="2">
    <source>
        <dbReference type="EMBL" id="ELQ34765.1"/>
    </source>
</evidence>
<reference evidence="2" key="1">
    <citation type="journal article" date="2012" name="PLoS Genet.">
        <title>Comparative analysis of the genomes of two field isolates of the rice blast fungus Magnaporthe oryzae.</title>
        <authorList>
            <person name="Xue M."/>
            <person name="Yang J."/>
            <person name="Li Z."/>
            <person name="Hu S."/>
            <person name="Yao N."/>
            <person name="Dean R.A."/>
            <person name="Zhao W."/>
            <person name="Shen M."/>
            <person name="Zhang H."/>
            <person name="Li C."/>
            <person name="Liu L."/>
            <person name="Cao L."/>
            <person name="Xu X."/>
            <person name="Xing Y."/>
            <person name="Hsiang T."/>
            <person name="Zhang Z."/>
            <person name="Xu J.R."/>
            <person name="Peng Y.L."/>
        </authorList>
    </citation>
    <scope>NUCLEOTIDE SEQUENCE</scope>
    <source>
        <strain evidence="2">Y34</strain>
    </source>
</reference>
<name>A0AA97NR44_PYRO3</name>
<sequence>MPAIGDADHRPGNSTTHIFADQQAPPTPKVTIETVADGYSSGVDQGGDIDTGAIAGIALSSSLDYKGVDIAGTDLSRDMASPRAQSVPPGRSVAPRRPHALVSHPLGIYTDSTAFPRATQDQQSNWEWPRPGRTRESGRLVRRNVGKPQYHRAQYSSSTLGDQTPSSLRSCSPVSLRENTSSPETEPFSPASARDTERYLVWMPTMYGKNVRYSWMVMDEIGQRPQREPRSPLEEWEEQLQHFKAFDSVNNTDISVEPSPRDSEEACGVRSMPSVLKPARGRPILSKTNAQSDKTAGVPPSFRMPSKPYMVFLTGQALVGDIEIRPLSIRSVSGNRAAGAERTTESDTTQEAGEGSPHAVRCESEGPAASSRPKIRTDTSIPTAADFSPSKFDYGASPTILEYYYKTVFAAVEGKEGGDNSTPDVTPNKAPAAIESTQQEAVLQKRLEDCRVLPLATVPQSGNVEIKTH</sequence>
<feature type="region of interest" description="Disordered" evidence="1">
    <location>
        <begin position="251"/>
        <end position="271"/>
    </location>
</feature>
<feature type="region of interest" description="Disordered" evidence="1">
    <location>
        <begin position="111"/>
        <end position="192"/>
    </location>
</feature>
<dbReference type="EMBL" id="JH793093">
    <property type="protein sequence ID" value="ELQ34765.1"/>
    <property type="molecule type" value="Genomic_DNA"/>
</dbReference>
<dbReference type="Proteomes" id="UP000011086">
    <property type="component" value="Unassembled WGS sequence"/>
</dbReference>
<dbReference type="AlphaFoldDB" id="A0AA97NR44"/>
<feature type="region of interest" description="Disordered" evidence="1">
    <location>
        <begin position="282"/>
        <end position="301"/>
    </location>
</feature>
<organism evidence="2">
    <name type="scientific">Pyricularia oryzae (strain Y34)</name>
    <name type="common">Rice blast fungus</name>
    <name type="synonym">Magnaporthe oryzae</name>
    <dbReference type="NCBI Taxonomy" id="1143189"/>
    <lineage>
        <taxon>Eukaryota</taxon>
        <taxon>Fungi</taxon>
        <taxon>Dikarya</taxon>
        <taxon>Ascomycota</taxon>
        <taxon>Pezizomycotina</taxon>
        <taxon>Sordariomycetes</taxon>
        <taxon>Sordariomycetidae</taxon>
        <taxon>Magnaporthales</taxon>
        <taxon>Pyriculariaceae</taxon>
        <taxon>Pyricularia</taxon>
    </lineage>
</organism>
<feature type="region of interest" description="Disordered" evidence="1">
    <location>
        <begin position="333"/>
        <end position="388"/>
    </location>
</feature>
<gene>
    <name evidence="2" type="ORF">OOU_Y34scaffold00745g40</name>
</gene>
<feature type="compositionally biased region" description="Basic and acidic residues" evidence="1">
    <location>
        <begin position="1"/>
        <end position="11"/>
    </location>
</feature>
<feature type="region of interest" description="Disordered" evidence="1">
    <location>
        <begin position="1"/>
        <end position="27"/>
    </location>
</feature>
<accession>A0AA97NR44</accession>
<feature type="compositionally biased region" description="Polar residues" evidence="1">
    <location>
        <begin position="154"/>
        <end position="184"/>
    </location>
</feature>
<evidence type="ECO:0000256" key="1">
    <source>
        <dbReference type="SAM" id="MobiDB-lite"/>
    </source>
</evidence>
<proteinExistence type="predicted"/>
<protein>
    <submittedName>
        <fullName evidence="2">Uncharacterized protein</fullName>
    </submittedName>
</protein>